<dbReference type="RefSeq" id="WP_235887540.1">
    <property type="nucleotide sequence ID" value="NZ_AP022593.1"/>
</dbReference>
<geneLocation type="plasmid" evidence="3">
    <name>pjcm18538 dna</name>
</geneLocation>
<dbReference type="AlphaFoldDB" id="A0A7I7RXY5"/>
<proteinExistence type="predicted"/>
<reference evidence="2 3" key="1">
    <citation type="journal article" date="2019" name="Emerg. Microbes Infect.">
        <title>Comprehensive subspecies identification of 175 nontuberculous mycobacteria species based on 7547 genomic profiles.</title>
        <authorList>
            <person name="Matsumoto Y."/>
            <person name="Kinjo T."/>
            <person name="Motooka D."/>
            <person name="Nabeya D."/>
            <person name="Jung N."/>
            <person name="Uechi K."/>
            <person name="Horii T."/>
            <person name="Iida T."/>
            <person name="Fujita J."/>
            <person name="Nakamura S."/>
        </authorList>
    </citation>
    <scope>NUCLEOTIDE SEQUENCE [LARGE SCALE GENOMIC DNA]</scope>
    <source>
        <strain evidence="2 3">JCM 18538</strain>
    </source>
</reference>
<evidence type="ECO:0000313" key="2">
    <source>
        <dbReference type="EMBL" id="BBY49508.1"/>
    </source>
</evidence>
<dbReference type="Pfam" id="PF20401">
    <property type="entry name" value="Rhomboid_2"/>
    <property type="match status" value="1"/>
</dbReference>
<dbReference type="Proteomes" id="UP000467428">
    <property type="component" value="Chromosome"/>
</dbReference>
<gene>
    <name evidence="2" type="ORF">MARA_29760</name>
</gene>
<dbReference type="KEGG" id="marz:MARA_29760"/>
<feature type="region of interest" description="Disordered" evidence="1">
    <location>
        <begin position="189"/>
        <end position="210"/>
    </location>
</feature>
<evidence type="ECO:0000313" key="3">
    <source>
        <dbReference type="Proteomes" id="UP000467428"/>
    </source>
</evidence>
<accession>A0A7I7RXY5</accession>
<keyword evidence="3" id="KW-1185">Reference proteome</keyword>
<evidence type="ECO:0000256" key="1">
    <source>
        <dbReference type="SAM" id="MobiDB-lite"/>
    </source>
</evidence>
<sequence>MLRLARGVPLSWVWLAILFVTTRRQRSAGRLGSRRLQREHSTNLRRLRTEPARVLVSSLFWLDDRRWWPYVPVFATVVVPAERRLGTGRWLLVGSAAHVIGTYVGQGHLRLRIRTGRAPSRLVNVRDVGVSYYVLGVAGALSGYVPTAWRARTQMIVTGALAANAVARPTATEVGHLTAFTVGLAASTTAPDRDCKPYPPDDWPSAKPRP</sequence>
<dbReference type="EMBL" id="AP022593">
    <property type="protein sequence ID" value="BBY49508.1"/>
    <property type="molecule type" value="Genomic_DNA"/>
</dbReference>
<protein>
    <submittedName>
        <fullName evidence="2">Uncharacterized protein</fullName>
    </submittedName>
</protein>
<organism evidence="2 3">
    <name type="scientific">Mycolicibacterium arabiense</name>
    <dbReference type="NCBI Taxonomy" id="1286181"/>
    <lineage>
        <taxon>Bacteria</taxon>
        <taxon>Bacillati</taxon>
        <taxon>Actinomycetota</taxon>
        <taxon>Actinomycetes</taxon>
        <taxon>Mycobacteriales</taxon>
        <taxon>Mycobacteriaceae</taxon>
        <taxon>Mycolicibacterium</taxon>
    </lineage>
</organism>
<dbReference type="InterPro" id="IPR046862">
    <property type="entry name" value="Rhomboid_2"/>
</dbReference>
<name>A0A7I7RXY5_9MYCO</name>